<dbReference type="Proteomes" id="UP000295735">
    <property type="component" value="Unassembled WGS sequence"/>
</dbReference>
<dbReference type="AlphaFoldDB" id="A0A9Q9F3G8"/>
<dbReference type="InterPro" id="IPR028939">
    <property type="entry name" value="P5C_Rdtase_cat_N"/>
</dbReference>
<evidence type="ECO:0000256" key="6">
    <source>
        <dbReference type="HAMAP-Rule" id="MF_01925"/>
    </source>
</evidence>
<keyword evidence="2 6" id="KW-0641">Proline biosynthesis</keyword>
<comment type="catalytic activity">
    <reaction evidence="6 9">
        <text>L-proline + NADP(+) = (S)-1-pyrroline-5-carboxylate + NADPH + 2 H(+)</text>
        <dbReference type="Rhea" id="RHEA:14109"/>
        <dbReference type="ChEBI" id="CHEBI:15378"/>
        <dbReference type="ChEBI" id="CHEBI:17388"/>
        <dbReference type="ChEBI" id="CHEBI:57783"/>
        <dbReference type="ChEBI" id="CHEBI:58349"/>
        <dbReference type="ChEBI" id="CHEBI:60039"/>
        <dbReference type="EC" id="1.5.1.2"/>
    </reaction>
</comment>
<dbReference type="HAMAP" id="MF_01925">
    <property type="entry name" value="P5C_reductase"/>
    <property type="match status" value="1"/>
</dbReference>
<dbReference type="EMBL" id="CP073809">
    <property type="protein sequence ID" value="UTH13994.1"/>
    <property type="molecule type" value="Genomic_DNA"/>
</dbReference>
<comment type="subcellular location">
    <subcellularLocation>
        <location evidence="6">Cytoplasm</location>
    </subcellularLocation>
</comment>
<feature type="domain" description="Pyrroline-5-carboxylate reductase catalytic N-terminal" evidence="10">
    <location>
        <begin position="2"/>
        <end position="93"/>
    </location>
</feature>
<dbReference type="InterPro" id="IPR029036">
    <property type="entry name" value="P5CR_dimer"/>
</dbReference>
<evidence type="ECO:0000256" key="4">
    <source>
        <dbReference type="ARBA" id="ARBA00023002"/>
    </source>
</evidence>
<feature type="domain" description="Pyrroline-5-carboxylate reductase dimerisation" evidence="11">
    <location>
        <begin position="158"/>
        <end position="257"/>
    </location>
</feature>
<evidence type="ECO:0000256" key="8">
    <source>
        <dbReference type="PIRSR" id="PIRSR000193-1"/>
    </source>
</evidence>
<dbReference type="Gene3D" id="3.40.50.720">
    <property type="entry name" value="NAD(P)-binding Rossmann-like Domain"/>
    <property type="match status" value="1"/>
</dbReference>
<comment type="pathway">
    <text evidence="6 9">Amino-acid biosynthesis; L-proline biosynthesis; L-proline from L-glutamate 5-semialdehyde: step 1/1.</text>
</comment>
<gene>
    <name evidence="6 13" type="primary">proC</name>
    <name evidence="12" type="ORF">ERX35_006200</name>
    <name evidence="13" type="ORF">KFV11_01060</name>
</gene>
<sequence length="259" mass="28554">MRIAIIGGGKMVTQMVKGWKNSGLELSAFGLWLRNKEKQQHFVEKHGVTSIETLEELKDYDGIMLGIVPEAFVEIAGQLHHYLVEDHLIMSIAGGVSIQDIDDMFDHHQKIVRMMPNTPVAVNAGVIAMSHNDYVSREEIQELTEIMQRLGTVKWIDESLMHIMPAIAASSPTFVYMMIEAMADNAVAAGLGRETAYQLASQMVIGAGKMVLESGKHPAVLKDQVTSPGGSTIQGVKKLEEKGFRDAISKAMDEITKYN</sequence>
<evidence type="ECO:0000259" key="11">
    <source>
        <dbReference type="Pfam" id="PF14748"/>
    </source>
</evidence>
<keyword evidence="6" id="KW-0963">Cytoplasm</keyword>
<dbReference type="SUPFAM" id="SSF48179">
    <property type="entry name" value="6-phosphogluconate dehydrogenase C-terminal domain-like"/>
    <property type="match status" value="1"/>
</dbReference>
<dbReference type="PANTHER" id="PTHR11645">
    <property type="entry name" value="PYRROLINE-5-CARBOXYLATE REDUCTASE"/>
    <property type="match status" value="1"/>
</dbReference>
<dbReference type="InterPro" id="IPR000304">
    <property type="entry name" value="Pyrroline-COOH_reductase"/>
</dbReference>
<comment type="function">
    <text evidence="5 6">Catalyzes the reduction of 1-pyrroline-5-carboxylate (PCA) to L-proline.</text>
</comment>
<dbReference type="Pfam" id="PF03807">
    <property type="entry name" value="F420_oxidored"/>
    <property type="match status" value="1"/>
</dbReference>
<evidence type="ECO:0000256" key="3">
    <source>
        <dbReference type="ARBA" id="ARBA00022857"/>
    </source>
</evidence>
<evidence type="ECO:0000313" key="13">
    <source>
        <dbReference type="EMBL" id="UTH13994.1"/>
    </source>
</evidence>
<dbReference type="KEGG" id="mequ:KFV11_01060"/>
<name>A0A9Q9F3G8_9STAP</name>
<comment type="catalytic activity">
    <reaction evidence="6">
        <text>L-proline + NAD(+) = (S)-1-pyrroline-5-carboxylate + NADH + 2 H(+)</text>
        <dbReference type="Rhea" id="RHEA:14105"/>
        <dbReference type="ChEBI" id="CHEBI:15378"/>
        <dbReference type="ChEBI" id="CHEBI:17388"/>
        <dbReference type="ChEBI" id="CHEBI:57540"/>
        <dbReference type="ChEBI" id="CHEBI:57945"/>
        <dbReference type="ChEBI" id="CHEBI:60039"/>
        <dbReference type="EC" id="1.5.1.2"/>
    </reaction>
</comment>
<dbReference type="RefSeq" id="WP_149459057.1">
    <property type="nucleotide sequence ID" value="NZ_CP073809.1"/>
</dbReference>
<dbReference type="PROSITE" id="PS00521">
    <property type="entry name" value="P5CR"/>
    <property type="match status" value="1"/>
</dbReference>
<dbReference type="EMBL" id="SCWC02000003">
    <property type="protein sequence ID" value="KAA1039663.1"/>
    <property type="molecule type" value="Genomic_DNA"/>
</dbReference>
<evidence type="ECO:0000256" key="2">
    <source>
        <dbReference type="ARBA" id="ARBA00022650"/>
    </source>
</evidence>
<reference evidence="13" key="2">
    <citation type="submission" date="2021-04" db="EMBL/GenBank/DDBJ databases">
        <title>Complete Genome Sequences of Macrococcus spp. from dog and cattle.</title>
        <authorList>
            <person name="Schwendener S."/>
            <person name="Perreten V."/>
        </authorList>
    </citation>
    <scope>NUCLEOTIDE SEQUENCE</scope>
    <source>
        <strain evidence="13">Epi0143-OL</strain>
    </source>
</reference>
<evidence type="ECO:0000256" key="1">
    <source>
        <dbReference type="ARBA" id="ARBA00005525"/>
    </source>
</evidence>
<dbReference type="FunFam" id="1.10.3730.10:FF:000001">
    <property type="entry name" value="Pyrroline-5-carboxylate reductase"/>
    <property type="match status" value="1"/>
</dbReference>
<feature type="binding site" evidence="8">
    <location>
        <begin position="6"/>
        <end position="11"/>
    </location>
    <ligand>
        <name>NADP(+)</name>
        <dbReference type="ChEBI" id="CHEBI:58349"/>
    </ligand>
</feature>
<dbReference type="GO" id="GO:0005737">
    <property type="term" value="C:cytoplasm"/>
    <property type="evidence" value="ECO:0007669"/>
    <property type="project" value="UniProtKB-SubCell"/>
</dbReference>
<keyword evidence="6 9" id="KW-0028">Amino-acid biosynthesis</keyword>
<dbReference type="Pfam" id="PF14748">
    <property type="entry name" value="P5CR_dimer"/>
    <property type="match status" value="1"/>
</dbReference>
<dbReference type="PANTHER" id="PTHR11645:SF0">
    <property type="entry name" value="PYRROLINE-5-CARBOXYLATE REDUCTASE 3"/>
    <property type="match status" value="1"/>
</dbReference>
<dbReference type="NCBIfam" id="TIGR00112">
    <property type="entry name" value="proC"/>
    <property type="match status" value="1"/>
</dbReference>
<dbReference type="EC" id="1.5.1.2" evidence="6 7"/>
<dbReference type="GO" id="GO:0004735">
    <property type="term" value="F:pyrroline-5-carboxylate reductase activity"/>
    <property type="evidence" value="ECO:0007669"/>
    <property type="project" value="UniProtKB-UniRule"/>
</dbReference>
<keyword evidence="3 6" id="KW-0521">NADP</keyword>
<protein>
    <recommendedName>
        <fullName evidence="6 7">Pyrroline-5-carboxylate reductase</fullName>
        <shortName evidence="6">P5C reductase</shortName>
        <shortName evidence="6">P5CR</shortName>
        <ecNumber evidence="6 7">1.5.1.2</ecNumber>
    </recommendedName>
    <alternativeName>
        <fullName evidence="6">PCA reductase</fullName>
    </alternativeName>
</protein>
<evidence type="ECO:0000313" key="14">
    <source>
        <dbReference type="Proteomes" id="UP000295735"/>
    </source>
</evidence>
<keyword evidence="4 6" id="KW-0560">Oxidoreductase</keyword>
<evidence type="ECO:0000313" key="15">
    <source>
        <dbReference type="Proteomes" id="UP001057381"/>
    </source>
</evidence>
<dbReference type="PIRSF" id="PIRSF000193">
    <property type="entry name" value="Pyrrol-5-carb_rd"/>
    <property type="match status" value="1"/>
</dbReference>
<dbReference type="OrthoDB" id="9805754at2"/>
<evidence type="ECO:0000259" key="10">
    <source>
        <dbReference type="Pfam" id="PF03807"/>
    </source>
</evidence>
<dbReference type="Gene3D" id="1.10.3730.10">
    <property type="entry name" value="ProC C-terminal domain-like"/>
    <property type="match status" value="1"/>
</dbReference>
<comment type="similarity">
    <text evidence="1 6 9">Belongs to the pyrroline-5-carboxylate reductase family.</text>
</comment>
<dbReference type="InterPro" id="IPR036291">
    <property type="entry name" value="NAD(P)-bd_dom_sf"/>
</dbReference>
<dbReference type="SUPFAM" id="SSF51735">
    <property type="entry name" value="NAD(P)-binding Rossmann-fold domains"/>
    <property type="match status" value="1"/>
</dbReference>
<evidence type="ECO:0000313" key="12">
    <source>
        <dbReference type="EMBL" id="KAA1039663.1"/>
    </source>
</evidence>
<dbReference type="InterPro" id="IPR008927">
    <property type="entry name" value="6-PGluconate_DH-like_C_sf"/>
</dbReference>
<organism evidence="13 15">
    <name type="scientific">Macrococcus equipercicus</name>
    <dbReference type="NCBI Taxonomy" id="69967"/>
    <lineage>
        <taxon>Bacteria</taxon>
        <taxon>Bacillati</taxon>
        <taxon>Bacillota</taxon>
        <taxon>Bacilli</taxon>
        <taxon>Bacillales</taxon>
        <taxon>Staphylococcaceae</taxon>
        <taxon>Macrococcus</taxon>
    </lineage>
</organism>
<keyword evidence="14" id="KW-1185">Reference proteome</keyword>
<reference evidence="12 14" key="1">
    <citation type="submission" date="2019-09" db="EMBL/GenBank/DDBJ databases">
        <authorList>
            <person name="Mazhar S."/>
            <person name="Altermann E."/>
            <person name="Hill C."/>
            <person name="Mcauliffe O."/>
        </authorList>
    </citation>
    <scope>NUCLEOTIDE SEQUENCE [LARGE SCALE GENOMIC DNA]</scope>
    <source>
        <strain evidence="12 14">ATCC 51831</strain>
    </source>
</reference>
<proteinExistence type="inferred from homology"/>
<dbReference type="Proteomes" id="UP001057381">
    <property type="component" value="Chromosome"/>
</dbReference>
<dbReference type="GO" id="GO:0055129">
    <property type="term" value="P:L-proline biosynthetic process"/>
    <property type="evidence" value="ECO:0007669"/>
    <property type="project" value="UniProtKB-UniRule"/>
</dbReference>
<evidence type="ECO:0000256" key="9">
    <source>
        <dbReference type="RuleBase" id="RU003903"/>
    </source>
</evidence>
<accession>A0A9Q9F3G8</accession>
<evidence type="ECO:0000256" key="5">
    <source>
        <dbReference type="ARBA" id="ARBA00058118"/>
    </source>
</evidence>
<dbReference type="InterPro" id="IPR053790">
    <property type="entry name" value="P5CR-like_CS"/>
</dbReference>
<evidence type="ECO:0000256" key="7">
    <source>
        <dbReference type="NCBIfam" id="TIGR00112"/>
    </source>
</evidence>